<evidence type="ECO:0000256" key="1">
    <source>
        <dbReference type="ARBA" id="ARBA00007805"/>
    </source>
</evidence>
<dbReference type="Pfam" id="PF08590">
    <property type="entry name" value="DUF1771"/>
    <property type="match status" value="1"/>
</dbReference>
<dbReference type="PRINTS" id="PR00100">
    <property type="entry name" value="AOTCASE"/>
</dbReference>
<evidence type="ECO:0000313" key="7">
    <source>
        <dbReference type="Proteomes" id="UP000007305"/>
    </source>
</evidence>
<dbReference type="InParanoid" id="A0A804PPP6"/>
<dbReference type="InterPro" id="IPR013899">
    <property type="entry name" value="DUF1771"/>
</dbReference>
<dbReference type="InterPro" id="IPR006130">
    <property type="entry name" value="Asp/Orn_carbamoylTrfase"/>
</dbReference>
<dbReference type="EnsemblPlants" id="Zm00001eb255250_T001">
    <property type="protein sequence ID" value="Zm00001eb255250_P001"/>
    <property type="gene ID" value="Zm00001eb255250"/>
</dbReference>
<dbReference type="GO" id="GO:0042450">
    <property type="term" value="P:L-arginine biosynthetic process via ornithine"/>
    <property type="evidence" value="ECO:0000318"/>
    <property type="project" value="GO_Central"/>
</dbReference>
<dbReference type="Gene3D" id="3.40.50.1370">
    <property type="entry name" value="Aspartate/ornithine carbamoyltransferase"/>
    <property type="match status" value="2"/>
</dbReference>
<evidence type="ECO:0000256" key="4">
    <source>
        <dbReference type="SAM" id="MobiDB-lite"/>
    </source>
</evidence>
<keyword evidence="3" id="KW-0808">Transferase</keyword>
<dbReference type="PANTHER" id="PTHR45753:SF3">
    <property type="entry name" value="ORNITHINE TRANSCARBAMYLASE, MITOCHONDRIAL"/>
    <property type="match status" value="1"/>
</dbReference>
<dbReference type="GO" id="GO:0019240">
    <property type="term" value="P:citrulline biosynthetic process"/>
    <property type="evidence" value="ECO:0000318"/>
    <property type="project" value="GO_Central"/>
</dbReference>
<reference evidence="6" key="3">
    <citation type="submission" date="2021-05" db="UniProtKB">
        <authorList>
            <consortium name="EnsemblPlants"/>
        </authorList>
    </citation>
    <scope>IDENTIFICATION</scope>
    <source>
        <strain evidence="6">cv. B73</strain>
    </source>
</reference>
<evidence type="ECO:0000256" key="2">
    <source>
        <dbReference type="ARBA" id="ARBA00013007"/>
    </source>
</evidence>
<dbReference type="PANTHER" id="PTHR45753">
    <property type="entry name" value="ORNITHINE CARBAMOYLTRANSFERASE, MITOCHONDRIAL"/>
    <property type="match status" value="1"/>
</dbReference>
<reference evidence="6" key="2">
    <citation type="submission" date="2019-07" db="EMBL/GenBank/DDBJ databases">
        <authorList>
            <person name="Seetharam A."/>
            <person name="Woodhouse M."/>
            <person name="Cannon E."/>
        </authorList>
    </citation>
    <scope>NUCLEOTIDE SEQUENCE [LARGE SCALE GENOMIC DNA]</scope>
    <source>
        <strain evidence="6">cv. B73</strain>
    </source>
</reference>
<dbReference type="EC" id="2.1.3.3" evidence="2"/>
<protein>
    <recommendedName>
        <fullName evidence="2">ornithine carbamoyltransferase</fullName>
        <ecNumber evidence="2">2.1.3.3</ecNumber>
    </recommendedName>
</protein>
<evidence type="ECO:0000256" key="3">
    <source>
        <dbReference type="ARBA" id="ARBA00022679"/>
    </source>
</evidence>
<dbReference type="Gramene" id="Zm00001eb255250_T001">
    <property type="protein sequence ID" value="Zm00001eb255250_P001"/>
    <property type="gene ID" value="Zm00001eb255250"/>
</dbReference>
<evidence type="ECO:0000259" key="5">
    <source>
        <dbReference type="SMART" id="SM01162"/>
    </source>
</evidence>
<dbReference type="SUPFAM" id="SSF53671">
    <property type="entry name" value="Aspartate/ornithine carbamoyltransferase"/>
    <property type="match status" value="1"/>
</dbReference>
<organism evidence="6 7">
    <name type="scientific">Zea mays</name>
    <name type="common">Maize</name>
    <dbReference type="NCBI Taxonomy" id="4577"/>
    <lineage>
        <taxon>Eukaryota</taxon>
        <taxon>Viridiplantae</taxon>
        <taxon>Streptophyta</taxon>
        <taxon>Embryophyta</taxon>
        <taxon>Tracheophyta</taxon>
        <taxon>Spermatophyta</taxon>
        <taxon>Magnoliopsida</taxon>
        <taxon>Liliopsida</taxon>
        <taxon>Poales</taxon>
        <taxon>Poaceae</taxon>
        <taxon>PACMAD clade</taxon>
        <taxon>Panicoideae</taxon>
        <taxon>Andropogonodae</taxon>
        <taxon>Andropogoneae</taxon>
        <taxon>Tripsacinae</taxon>
        <taxon>Zea</taxon>
    </lineage>
</organism>
<feature type="region of interest" description="Disordered" evidence="4">
    <location>
        <begin position="27"/>
        <end position="50"/>
    </location>
</feature>
<sequence>MSPLRSASPRLKLINALVPAPDLGPALDATGEAAPPITASPRSESRGEARDFARVRNTCFEQYSSSTKQSSGNKFQSISSGRVAPWLETGDAVASMYSESRGEARDFARVRNTCFEQARQAYLVGNKALAKELSMKGQAYNVQMKAAHEKAREAIYRQRNPISSQRGGDHLIDLHGLHVNEAIHILKDDIQMGKREETRDFARVLSGYNDIIMARVFAHQDILDLAKYAYVHVINGLTDNNHPCQIMADALSMLEQIGRIENTKVVYVGDGNNIVHSWLLLAVVLPFHFVCACPKGFEPDAHTVEMARGAGISKIEITNSPREAVKGADVVYIDVWASMGQKEEVDYRKQKFQGFTVDETLMEIAGPQAYLMHCLPAERGVEVIDGAIEAPNSIVFPQAENRRLRTECTLRTPSCFTYSVLNSPIAHHLYYYLRRYRRRTQSIGARFCRYAINAHAPVKVVAPRIPHPPPPLLPAINTHASRRAADPPPYSPSAHRQWLDHFSFPGVGDEDEEAAFFEQRYLVGRDDGWAGPGGPIFFYCGNEGDIAWFAANSGLVWEAAPRFAARGKHALLIFFPACL</sequence>
<dbReference type="InterPro" id="IPR029058">
    <property type="entry name" value="AB_hydrolase_fold"/>
</dbReference>
<dbReference type="GO" id="GO:0016597">
    <property type="term" value="F:amino acid binding"/>
    <property type="evidence" value="ECO:0007669"/>
    <property type="project" value="InterPro"/>
</dbReference>
<proteinExistence type="inferred from homology"/>
<accession>A0A804PPP6</accession>
<dbReference type="Proteomes" id="UP000007305">
    <property type="component" value="Chromosome 5"/>
</dbReference>
<comment type="similarity">
    <text evidence="1">Belongs to the aspartate/ornithine carbamoyltransferase superfamily. OTCase family.</text>
</comment>
<dbReference type="FunFam" id="3.40.50.1370:FF:000043">
    <property type="entry name" value="Ornithine carbamoyltransferase chloroplastic"/>
    <property type="match status" value="1"/>
</dbReference>
<dbReference type="PRINTS" id="PR00102">
    <property type="entry name" value="OTCASE"/>
</dbReference>
<dbReference type="Pfam" id="PF02729">
    <property type="entry name" value="OTCace_N"/>
    <property type="match status" value="1"/>
</dbReference>
<dbReference type="InterPro" id="IPR036901">
    <property type="entry name" value="Asp/Orn_carbamoylTrfase_sf"/>
</dbReference>
<name>A0A804PPP6_MAIZE</name>
<evidence type="ECO:0000313" key="6">
    <source>
        <dbReference type="EnsemblPlants" id="Zm00001eb255250_P001"/>
    </source>
</evidence>
<reference evidence="7" key="1">
    <citation type="journal article" date="2009" name="Science">
        <title>The B73 maize genome: complexity, diversity, and dynamics.</title>
        <authorList>
            <person name="Schnable P.S."/>
            <person name="Ware D."/>
            <person name="Fulton R.S."/>
            <person name="Stein J.C."/>
            <person name="Wei F."/>
            <person name="Pasternak S."/>
            <person name="Liang C."/>
            <person name="Zhang J."/>
            <person name="Fulton L."/>
            <person name="Graves T.A."/>
            <person name="Minx P."/>
            <person name="Reily A.D."/>
            <person name="Courtney L."/>
            <person name="Kruchowski S.S."/>
            <person name="Tomlinson C."/>
            <person name="Strong C."/>
            <person name="Delehaunty K."/>
            <person name="Fronick C."/>
            <person name="Courtney B."/>
            <person name="Rock S.M."/>
            <person name="Belter E."/>
            <person name="Du F."/>
            <person name="Kim K."/>
            <person name="Abbott R.M."/>
            <person name="Cotton M."/>
            <person name="Levy A."/>
            <person name="Marchetto P."/>
            <person name="Ochoa K."/>
            <person name="Jackson S.M."/>
            <person name="Gillam B."/>
            <person name="Chen W."/>
            <person name="Yan L."/>
            <person name="Higginbotham J."/>
            <person name="Cardenas M."/>
            <person name="Waligorski J."/>
            <person name="Applebaum E."/>
            <person name="Phelps L."/>
            <person name="Falcone J."/>
            <person name="Kanchi K."/>
            <person name="Thane T."/>
            <person name="Scimone A."/>
            <person name="Thane N."/>
            <person name="Henke J."/>
            <person name="Wang T."/>
            <person name="Ruppert J."/>
            <person name="Shah N."/>
            <person name="Rotter K."/>
            <person name="Hodges J."/>
            <person name="Ingenthron E."/>
            <person name="Cordes M."/>
            <person name="Kohlberg S."/>
            <person name="Sgro J."/>
            <person name="Delgado B."/>
            <person name="Mead K."/>
            <person name="Chinwalla A."/>
            <person name="Leonard S."/>
            <person name="Crouse K."/>
            <person name="Collura K."/>
            <person name="Kudrna D."/>
            <person name="Currie J."/>
            <person name="He R."/>
            <person name="Angelova A."/>
            <person name="Rajasekar S."/>
            <person name="Mueller T."/>
            <person name="Lomeli R."/>
            <person name="Scara G."/>
            <person name="Ko A."/>
            <person name="Delaney K."/>
            <person name="Wissotski M."/>
            <person name="Lopez G."/>
            <person name="Campos D."/>
            <person name="Braidotti M."/>
            <person name="Ashley E."/>
            <person name="Golser W."/>
            <person name="Kim H."/>
            <person name="Lee S."/>
            <person name="Lin J."/>
            <person name="Dujmic Z."/>
            <person name="Kim W."/>
            <person name="Talag J."/>
            <person name="Zuccolo A."/>
            <person name="Fan C."/>
            <person name="Sebastian A."/>
            <person name="Kramer M."/>
            <person name="Spiegel L."/>
            <person name="Nascimento L."/>
            <person name="Zutavern T."/>
            <person name="Miller B."/>
            <person name="Ambroise C."/>
            <person name="Muller S."/>
            <person name="Spooner W."/>
            <person name="Narechania A."/>
            <person name="Ren L."/>
            <person name="Wei S."/>
            <person name="Kumari S."/>
            <person name="Faga B."/>
            <person name="Levy M.J."/>
            <person name="McMahan L."/>
            <person name="Van Buren P."/>
            <person name="Vaughn M.W."/>
            <person name="Ying K."/>
            <person name="Yeh C.-T."/>
            <person name="Emrich S.J."/>
            <person name="Jia Y."/>
            <person name="Kalyanaraman A."/>
            <person name="Hsia A.-P."/>
            <person name="Barbazuk W.B."/>
            <person name="Baucom R.S."/>
            <person name="Brutnell T.P."/>
            <person name="Carpita N.C."/>
            <person name="Chaparro C."/>
            <person name="Chia J.-M."/>
            <person name="Deragon J.-M."/>
            <person name="Estill J.C."/>
            <person name="Fu Y."/>
            <person name="Jeddeloh J.A."/>
            <person name="Han Y."/>
            <person name="Lee H."/>
            <person name="Li P."/>
            <person name="Lisch D.R."/>
            <person name="Liu S."/>
            <person name="Liu Z."/>
            <person name="Nagel D.H."/>
            <person name="McCann M.C."/>
            <person name="SanMiguel P."/>
            <person name="Myers A.M."/>
            <person name="Nettleton D."/>
            <person name="Nguyen J."/>
            <person name="Penning B.W."/>
            <person name="Ponnala L."/>
            <person name="Schneider K.L."/>
            <person name="Schwartz D.C."/>
            <person name="Sharma A."/>
            <person name="Soderlund C."/>
            <person name="Springer N.M."/>
            <person name="Sun Q."/>
            <person name="Wang H."/>
            <person name="Waterman M."/>
            <person name="Westerman R."/>
            <person name="Wolfgruber T.K."/>
            <person name="Yang L."/>
            <person name="Yu Y."/>
            <person name="Zhang L."/>
            <person name="Zhou S."/>
            <person name="Zhu Q."/>
            <person name="Bennetzen J.L."/>
            <person name="Dawe R.K."/>
            <person name="Jiang J."/>
            <person name="Jiang N."/>
            <person name="Presting G.G."/>
            <person name="Wessler S.R."/>
            <person name="Aluru S."/>
            <person name="Martienssen R.A."/>
            <person name="Clifton S.W."/>
            <person name="McCombie W.R."/>
            <person name="Wing R.A."/>
            <person name="Wilson R.K."/>
        </authorList>
    </citation>
    <scope>NUCLEOTIDE SEQUENCE [LARGE SCALE GENOMIC DNA]</scope>
    <source>
        <strain evidence="7">cv. B73</strain>
    </source>
</reference>
<dbReference type="SMART" id="SM01162">
    <property type="entry name" value="DUF1771"/>
    <property type="match status" value="1"/>
</dbReference>
<dbReference type="GO" id="GO:0004585">
    <property type="term" value="F:ornithine carbamoyltransferase activity"/>
    <property type="evidence" value="ECO:0000318"/>
    <property type="project" value="GO_Central"/>
</dbReference>
<keyword evidence="7" id="KW-1185">Reference proteome</keyword>
<dbReference type="Gene3D" id="3.40.50.1820">
    <property type="entry name" value="alpha/beta hydrolase"/>
    <property type="match status" value="1"/>
</dbReference>
<dbReference type="InterPro" id="IPR006132">
    <property type="entry name" value="Asp/Orn_carbamoyltranf_P-bd"/>
</dbReference>
<dbReference type="InterPro" id="IPR002292">
    <property type="entry name" value="Orn/put_carbamltrans"/>
</dbReference>
<dbReference type="InterPro" id="IPR006131">
    <property type="entry name" value="Asp_carbamoyltransf_Asp/Orn-bd"/>
</dbReference>
<dbReference type="Pfam" id="PF00185">
    <property type="entry name" value="OTCace"/>
    <property type="match status" value="1"/>
</dbReference>
<dbReference type="AlphaFoldDB" id="A0A804PPP6"/>
<feature type="domain" description="DUF1771" evidence="5">
    <location>
        <begin position="96"/>
        <end position="161"/>
    </location>
</feature>